<organism evidence="2 3">
    <name type="scientific">Chara braunii</name>
    <name type="common">Braun's stonewort</name>
    <dbReference type="NCBI Taxonomy" id="69332"/>
    <lineage>
        <taxon>Eukaryota</taxon>
        <taxon>Viridiplantae</taxon>
        <taxon>Streptophyta</taxon>
        <taxon>Charophyceae</taxon>
        <taxon>Charales</taxon>
        <taxon>Characeae</taxon>
        <taxon>Chara</taxon>
    </lineage>
</organism>
<dbReference type="PANTHER" id="PTHR16212:SF4">
    <property type="entry name" value="FOCADHESIN"/>
    <property type="match status" value="1"/>
</dbReference>
<dbReference type="AlphaFoldDB" id="A0A388KYB3"/>
<protein>
    <recommendedName>
        <fullName evidence="1">DUF3730 domain-containing protein</fullName>
    </recommendedName>
</protein>
<dbReference type="InterPro" id="IPR045163">
    <property type="entry name" value="Focadhesin/RST1"/>
</dbReference>
<comment type="caution">
    <text evidence="2">The sequence shown here is derived from an EMBL/GenBank/DDBJ whole genome shotgun (WGS) entry which is preliminary data.</text>
</comment>
<dbReference type="InterPro" id="IPR016024">
    <property type="entry name" value="ARM-type_fold"/>
</dbReference>
<dbReference type="Gramene" id="GBG74933">
    <property type="protein sequence ID" value="GBG74933"/>
    <property type="gene ID" value="CBR_g19447"/>
</dbReference>
<keyword evidence="3" id="KW-1185">Reference proteome</keyword>
<dbReference type="Proteomes" id="UP000265515">
    <property type="component" value="Unassembled WGS sequence"/>
</dbReference>
<evidence type="ECO:0000259" key="1">
    <source>
        <dbReference type="Pfam" id="PF12530"/>
    </source>
</evidence>
<name>A0A388KYB3_CHABU</name>
<evidence type="ECO:0000313" key="3">
    <source>
        <dbReference type="Proteomes" id="UP000265515"/>
    </source>
</evidence>
<dbReference type="Pfam" id="PF12530">
    <property type="entry name" value="DUF3730"/>
    <property type="match status" value="1"/>
</dbReference>
<sequence length="845" mass="92599">MGSDKYSMHLDRLDMRHSAAQRMAVRSIFQHLKASSDPDRPEEFESGRAAARACLTHKNPSVVDEAVRNLCDLAQSERLEKLGWGGGGDFCEFCLSELLVALAGGVGDASRLADSSIIRGIGFVVRLQLSRKTWADASQLADSSSAPADPSSRDYHRERKYELPAERAVMSASSHPFWKVLSSRPEGQKELLRQVALVLIKAPSPHHMDAVLYLLPFLLQCFLEQSTQISAKGTFVRGLQELLASLALSSKYPPLSRSIFHLLLLHLPLYDISVTQSRIAALAGAEDVVEILGAMLEHSHQVTKSGAEPAVLTEVERESSYVENRNATTQGRLQQHSQDAQTTFLLKSTTAMVVGLCHELAKQSQPLIPGLLILKRTTQLCLQHSAGAGAGFAVHIPTLCALLLYNEDQDEQVLLLTLIRWWLSSLTQRRAMIPVKSVDPTVVDVRAPPPLPRSDEEATAVSASQELLIGSLLSVFPCLHLMTMPSESVRQAALALLSEAEKVFTDQELVTKLCKHSRRPDKASQSEMETAEIVVPNCGRTLGAVLAELVNTVWLGKVALLSALPAFAGHSVVVGPTLQVLQPLQCHQSKFMKVMGLRLLCRVWQISDKAFPCLQELLVHKTPMGYRSDDPEQGIARAACIRDVCKKSSHRGIELVLAIQGCIEDRSCPSIVALGLDALAHLCHDDAIDFYTAWRVISKTIPSLPWDPIIAPSFCKFMRYGAMDAAAYPYLAQRVLQLLFEAASRREKFNIVEVLHPVKSREYARFLLTETSAAAQEACESLVIKALTFDHRFGPLPLEGATAQDGNFSMPSLSPPIFLAADAFASTPGFGLLSRGIADQSNPRL</sequence>
<dbReference type="SUPFAM" id="SSF48371">
    <property type="entry name" value="ARM repeat"/>
    <property type="match status" value="1"/>
</dbReference>
<reference evidence="2 3" key="1">
    <citation type="journal article" date="2018" name="Cell">
        <title>The Chara Genome: Secondary Complexity and Implications for Plant Terrestrialization.</title>
        <authorList>
            <person name="Nishiyama T."/>
            <person name="Sakayama H."/>
            <person name="Vries J.D."/>
            <person name="Buschmann H."/>
            <person name="Saint-Marcoux D."/>
            <person name="Ullrich K.K."/>
            <person name="Haas F.B."/>
            <person name="Vanderstraeten L."/>
            <person name="Becker D."/>
            <person name="Lang D."/>
            <person name="Vosolsobe S."/>
            <person name="Rombauts S."/>
            <person name="Wilhelmsson P.K.I."/>
            <person name="Janitza P."/>
            <person name="Kern R."/>
            <person name="Heyl A."/>
            <person name="Rumpler F."/>
            <person name="Villalobos L.I.A.C."/>
            <person name="Clay J.M."/>
            <person name="Skokan R."/>
            <person name="Toyoda A."/>
            <person name="Suzuki Y."/>
            <person name="Kagoshima H."/>
            <person name="Schijlen E."/>
            <person name="Tajeshwar N."/>
            <person name="Catarino B."/>
            <person name="Hetherington A.J."/>
            <person name="Saltykova A."/>
            <person name="Bonnot C."/>
            <person name="Breuninger H."/>
            <person name="Symeonidi A."/>
            <person name="Radhakrishnan G.V."/>
            <person name="Van Nieuwerburgh F."/>
            <person name="Deforce D."/>
            <person name="Chang C."/>
            <person name="Karol K.G."/>
            <person name="Hedrich R."/>
            <person name="Ulvskov P."/>
            <person name="Glockner G."/>
            <person name="Delwiche C.F."/>
            <person name="Petrasek J."/>
            <person name="Van de Peer Y."/>
            <person name="Friml J."/>
            <person name="Beilby M."/>
            <person name="Dolan L."/>
            <person name="Kohara Y."/>
            <person name="Sugano S."/>
            <person name="Fujiyama A."/>
            <person name="Delaux P.-M."/>
            <person name="Quint M."/>
            <person name="TheiBen G."/>
            <person name="Hagemann M."/>
            <person name="Harholt J."/>
            <person name="Dunand C."/>
            <person name="Zachgo S."/>
            <person name="Langdale J."/>
            <person name="Maumus F."/>
            <person name="Straeten D.V.D."/>
            <person name="Gould S.B."/>
            <person name="Rensing S.A."/>
        </authorList>
    </citation>
    <scope>NUCLEOTIDE SEQUENCE [LARGE SCALE GENOMIC DNA]</scope>
    <source>
        <strain evidence="2 3">S276</strain>
    </source>
</reference>
<proteinExistence type="predicted"/>
<dbReference type="EMBL" id="BFEA01000214">
    <property type="protein sequence ID" value="GBG74933.1"/>
    <property type="molecule type" value="Genomic_DNA"/>
</dbReference>
<accession>A0A388KYB3</accession>
<dbReference type="OrthoDB" id="6125419at2759"/>
<evidence type="ECO:0000313" key="2">
    <source>
        <dbReference type="EMBL" id="GBG74933.1"/>
    </source>
</evidence>
<gene>
    <name evidence="2" type="ORF">CBR_g19447</name>
</gene>
<dbReference type="GO" id="GO:0060147">
    <property type="term" value="P:regulation of post-transcriptional gene silencing"/>
    <property type="evidence" value="ECO:0007669"/>
    <property type="project" value="InterPro"/>
</dbReference>
<dbReference type="InterPro" id="IPR022542">
    <property type="entry name" value="FOCAD/RST1_DUF3730"/>
</dbReference>
<dbReference type="PANTHER" id="PTHR16212">
    <property type="entry name" value="FOCADHESIN FAMILY MEMBER"/>
    <property type="match status" value="1"/>
</dbReference>
<feature type="domain" description="DUF3730" evidence="1">
    <location>
        <begin position="558"/>
        <end position="748"/>
    </location>
</feature>